<reference evidence="2" key="1">
    <citation type="submission" date="2023-03" db="EMBL/GenBank/DDBJ databases">
        <title>Massive genome expansion in bonnet fungi (Mycena s.s.) driven by repeated elements and novel gene families across ecological guilds.</title>
        <authorList>
            <consortium name="Lawrence Berkeley National Laboratory"/>
            <person name="Harder C.B."/>
            <person name="Miyauchi S."/>
            <person name="Viragh M."/>
            <person name="Kuo A."/>
            <person name="Thoen E."/>
            <person name="Andreopoulos B."/>
            <person name="Lu D."/>
            <person name="Skrede I."/>
            <person name="Drula E."/>
            <person name="Henrissat B."/>
            <person name="Morin E."/>
            <person name="Kohler A."/>
            <person name="Barry K."/>
            <person name="LaButti K."/>
            <person name="Morin E."/>
            <person name="Salamov A."/>
            <person name="Lipzen A."/>
            <person name="Mereny Z."/>
            <person name="Hegedus B."/>
            <person name="Baldrian P."/>
            <person name="Stursova M."/>
            <person name="Weitz H."/>
            <person name="Taylor A."/>
            <person name="Grigoriev I.V."/>
            <person name="Nagy L.G."/>
            <person name="Martin F."/>
            <person name="Kauserud H."/>
        </authorList>
    </citation>
    <scope>NUCLEOTIDE SEQUENCE</scope>
    <source>
        <strain evidence="2">CBHHK200</strain>
    </source>
</reference>
<gene>
    <name evidence="2" type="ORF">C8F04DRAFT_1197409</name>
</gene>
<dbReference type="EMBL" id="JARJCM010000284">
    <property type="protein sequence ID" value="KAJ7019766.1"/>
    <property type="molecule type" value="Genomic_DNA"/>
</dbReference>
<evidence type="ECO:0008006" key="4">
    <source>
        <dbReference type="Google" id="ProtNLM"/>
    </source>
</evidence>
<comment type="caution">
    <text evidence="2">The sequence shown here is derived from an EMBL/GenBank/DDBJ whole genome shotgun (WGS) entry which is preliminary data.</text>
</comment>
<dbReference type="GO" id="GO:0003676">
    <property type="term" value="F:nucleic acid binding"/>
    <property type="evidence" value="ECO:0007669"/>
    <property type="project" value="InterPro"/>
</dbReference>
<feature type="compositionally biased region" description="Gly residues" evidence="1">
    <location>
        <begin position="127"/>
        <end position="139"/>
    </location>
</feature>
<feature type="region of interest" description="Disordered" evidence="1">
    <location>
        <begin position="85"/>
        <end position="140"/>
    </location>
</feature>
<keyword evidence="3" id="KW-1185">Reference proteome</keyword>
<name>A0AAD6S3S7_9AGAR</name>
<accession>A0AAD6S3S7</accession>
<feature type="region of interest" description="Disordered" evidence="1">
    <location>
        <begin position="195"/>
        <end position="240"/>
    </location>
</feature>
<protein>
    <recommendedName>
        <fullName evidence="4">RRM domain-containing protein</fullName>
    </recommendedName>
</protein>
<evidence type="ECO:0000313" key="3">
    <source>
        <dbReference type="Proteomes" id="UP001218188"/>
    </source>
</evidence>
<proteinExistence type="predicted"/>
<dbReference type="Proteomes" id="UP001218188">
    <property type="component" value="Unassembled WGS sequence"/>
</dbReference>
<sequence length="554" mass="58876">MPCFLIIGRQTSGNIIYARKSAGKAQEGGAKALQQVAPRPPASNGGRQPGFNVQYFHARGLAEQQARARDRNGALEQGQSVQHLVLPGFTPNSMQRRQGFDESPAQAQSGSIDHGKGYAPSYTSVPTGGGDTSVGGSGRPGRPVYVERAVNVGNLPPNVSVAWVLNLVTFGPIESIRLQPDPSAFNPLPSALSASASFPSQENNAPNNAPSSRSSSSPSPSVLSNNPTSDVLPSESTNDAPLTRTPHVFPSIFLSFLDSATASAFVASASGKLYLLGRELRLTWPETISPDVAEWVKRGVLESDATRSIFIRPLPSRIATKSDLRDALESKFGYIESCKVAEDRTGERVGVANFLSIGAGIRWRRPLGFFLSPFFVLTLRVDVAARKDRRGAAVTTLQSLWTGANIQIKYSKDHCQRQPESQHTNTVLVPGSTGMGTAEAAGMGSPAPSAPTHQNSISSVAASGHATNAGTAAWLGGISASTTTADLCDAIRGGMLHRISLYRSKIRSQRCAPAHPTLTPPQFVTFIDPVAASAFYQASTDRSLVLHERRLEIA</sequence>
<dbReference type="AlphaFoldDB" id="A0AAD6S3S7"/>
<dbReference type="InterPro" id="IPR035979">
    <property type="entry name" value="RBD_domain_sf"/>
</dbReference>
<feature type="compositionally biased region" description="Polar residues" evidence="1">
    <location>
        <begin position="418"/>
        <end position="427"/>
    </location>
</feature>
<dbReference type="SUPFAM" id="SSF54928">
    <property type="entry name" value="RNA-binding domain, RBD"/>
    <property type="match status" value="1"/>
</dbReference>
<organism evidence="2 3">
    <name type="scientific">Mycena alexandri</name>
    <dbReference type="NCBI Taxonomy" id="1745969"/>
    <lineage>
        <taxon>Eukaryota</taxon>
        <taxon>Fungi</taxon>
        <taxon>Dikarya</taxon>
        <taxon>Basidiomycota</taxon>
        <taxon>Agaricomycotina</taxon>
        <taxon>Agaricomycetes</taxon>
        <taxon>Agaricomycetidae</taxon>
        <taxon>Agaricales</taxon>
        <taxon>Marasmiineae</taxon>
        <taxon>Mycenaceae</taxon>
        <taxon>Mycena</taxon>
    </lineage>
</organism>
<dbReference type="CDD" id="cd00590">
    <property type="entry name" value="RRM_SF"/>
    <property type="match status" value="1"/>
</dbReference>
<feature type="compositionally biased region" description="Low complexity" evidence="1">
    <location>
        <begin position="195"/>
        <end position="229"/>
    </location>
</feature>
<evidence type="ECO:0000256" key="1">
    <source>
        <dbReference type="SAM" id="MobiDB-lite"/>
    </source>
</evidence>
<evidence type="ECO:0000313" key="2">
    <source>
        <dbReference type="EMBL" id="KAJ7019766.1"/>
    </source>
</evidence>
<feature type="compositionally biased region" description="Low complexity" evidence="1">
    <location>
        <begin position="431"/>
        <end position="451"/>
    </location>
</feature>
<feature type="region of interest" description="Disordered" evidence="1">
    <location>
        <begin position="416"/>
        <end position="457"/>
    </location>
</feature>